<comment type="caution">
    <text evidence="2">The sequence shown here is derived from an EMBL/GenBank/DDBJ whole genome shotgun (WGS) entry which is preliminary data.</text>
</comment>
<dbReference type="AlphaFoldDB" id="A0A8X7CC53"/>
<organism evidence="2 3">
    <name type="scientific">Trichonephila inaurata madagascariensis</name>
    <dbReference type="NCBI Taxonomy" id="2747483"/>
    <lineage>
        <taxon>Eukaryota</taxon>
        <taxon>Metazoa</taxon>
        <taxon>Ecdysozoa</taxon>
        <taxon>Arthropoda</taxon>
        <taxon>Chelicerata</taxon>
        <taxon>Arachnida</taxon>
        <taxon>Araneae</taxon>
        <taxon>Araneomorphae</taxon>
        <taxon>Entelegynae</taxon>
        <taxon>Araneoidea</taxon>
        <taxon>Nephilidae</taxon>
        <taxon>Trichonephila</taxon>
        <taxon>Trichonephila inaurata</taxon>
    </lineage>
</organism>
<protein>
    <submittedName>
        <fullName evidence="2">Uncharacterized protein</fullName>
    </submittedName>
</protein>
<feature type="region of interest" description="Disordered" evidence="1">
    <location>
        <begin position="69"/>
        <end position="97"/>
    </location>
</feature>
<dbReference type="OrthoDB" id="8191111at2759"/>
<proteinExistence type="predicted"/>
<feature type="compositionally biased region" description="Basic residues" evidence="1">
    <location>
        <begin position="8"/>
        <end position="19"/>
    </location>
</feature>
<reference evidence="2" key="1">
    <citation type="submission" date="2020-08" db="EMBL/GenBank/DDBJ databases">
        <title>Multicomponent nature underlies the extraordinary mechanical properties of spider dragline silk.</title>
        <authorList>
            <person name="Kono N."/>
            <person name="Nakamura H."/>
            <person name="Mori M."/>
            <person name="Yoshida Y."/>
            <person name="Ohtoshi R."/>
            <person name="Malay A.D."/>
            <person name="Moran D.A.P."/>
            <person name="Tomita M."/>
            <person name="Numata K."/>
            <person name="Arakawa K."/>
        </authorList>
    </citation>
    <scope>NUCLEOTIDE SEQUENCE</scope>
</reference>
<dbReference type="EMBL" id="BMAV01013345">
    <property type="protein sequence ID" value="GFY60932.1"/>
    <property type="molecule type" value="Genomic_DNA"/>
</dbReference>
<evidence type="ECO:0000313" key="3">
    <source>
        <dbReference type="Proteomes" id="UP000886998"/>
    </source>
</evidence>
<evidence type="ECO:0000256" key="1">
    <source>
        <dbReference type="SAM" id="MobiDB-lite"/>
    </source>
</evidence>
<gene>
    <name evidence="2" type="ORF">TNIN_447141</name>
</gene>
<feature type="region of interest" description="Disordered" evidence="1">
    <location>
        <begin position="1"/>
        <end position="34"/>
    </location>
</feature>
<accession>A0A8X7CC53</accession>
<dbReference type="Proteomes" id="UP000886998">
    <property type="component" value="Unassembled WGS sequence"/>
</dbReference>
<keyword evidence="3" id="KW-1185">Reference proteome</keyword>
<sequence length="97" mass="11188">MENTQKRLSGKRPQKRRFRGNQFTKICPHTNDTERRDTVYPCEERVYQLVNNKLSLAMKEVAEESIKRAAVEQNSSSPDNLLAISGDGSGRRKDIHR</sequence>
<name>A0A8X7CC53_9ARAC</name>
<evidence type="ECO:0000313" key="2">
    <source>
        <dbReference type="EMBL" id="GFY60932.1"/>
    </source>
</evidence>